<protein>
    <submittedName>
        <fullName evidence="1">CLAVATA3/ESR (CLE)-related protein 44-like</fullName>
    </submittedName>
</protein>
<gene>
    <name evidence="1" type="ORF">Fot_29553</name>
</gene>
<dbReference type="InterPro" id="IPR037495">
    <property type="entry name" value="CLE41/42/44"/>
</dbReference>
<accession>A0ABD1TS92</accession>
<evidence type="ECO:0000313" key="2">
    <source>
        <dbReference type="Proteomes" id="UP001604277"/>
    </source>
</evidence>
<comment type="caution">
    <text evidence="1">The sequence shown here is derived from an EMBL/GenBank/DDBJ whole genome shotgun (WGS) entry which is preliminary data.</text>
</comment>
<evidence type="ECO:0000313" key="1">
    <source>
        <dbReference type="EMBL" id="KAL2515582.1"/>
    </source>
</evidence>
<dbReference type="AlphaFoldDB" id="A0ABD1TS92"/>
<keyword evidence="2" id="KW-1185">Reference proteome</keyword>
<dbReference type="EMBL" id="JBFOLJ010000008">
    <property type="protein sequence ID" value="KAL2515582.1"/>
    <property type="molecule type" value="Genomic_DNA"/>
</dbReference>
<dbReference type="PANTHER" id="PTHR35301">
    <property type="entry name" value="CLAVATA3/ESR (CLE)-RELATED PROTEIN 41-RELATED"/>
    <property type="match status" value="1"/>
</dbReference>
<dbReference type="Proteomes" id="UP001604277">
    <property type="component" value="Unassembled WGS sequence"/>
</dbReference>
<reference evidence="2" key="1">
    <citation type="submission" date="2024-07" db="EMBL/GenBank/DDBJ databases">
        <title>Two chromosome-level genome assemblies of Korean endemic species Abeliophyllum distichum and Forsythia ovata (Oleaceae).</title>
        <authorList>
            <person name="Jang H."/>
        </authorList>
    </citation>
    <scope>NUCLEOTIDE SEQUENCE [LARGE SCALE GENOMIC DNA]</scope>
</reference>
<dbReference type="PANTHER" id="PTHR35301:SF6">
    <property type="entry name" value="CLAVATA3_ESR (CLE)-RELATED PROTEIN 42"/>
    <property type="match status" value="1"/>
</dbReference>
<sequence>MAETSKNACKTFTKSQAILLFLFLLFIASLSIRRFNSPAILASNGRVLLDSDTRNQFNTKFRGGATTFAPPVAAGGGGTTKARSTNREFQVAAHEVPSGGNPIGNI</sequence>
<organism evidence="1 2">
    <name type="scientific">Forsythia ovata</name>
    <dbReference type="NCBI Taxonomy" id="205694"/>
    <lineage>
        <taxon>Eukaryota</taxon>
        <taxon>Viridiplantae</taxon>
        <taxon>Streptophyta</taxon>
        <taxon>Embryophyta</taxon>
        <taxon>Tracheophyta</taxon>
        <taxon>Spermatophyta</taxon>
        <taxon>Magnoliopsida</taxon>
        <taxon>eudicotyledons</taxon>
        <taxon>Gunneridae</taxon>
        <taxon>Pentapetalae</taxon>
        <taxon>asterids</taxon>
        <taxon>lamiids</taxon>
        <taxon>Lamiales</taxon>
        <taxon>Oleaceae</taxon>
        <taxon>Forsythieae</taxon>
        <taxon>Forsythia</taxon>
    </lineage>
</organism>
<name>A0ABD1TS92_9LAMI</name>
<proteinExistence type="predicted"/>